<dbReference type="GO" id="GO:0019898">
    <property type="term" value="C:extrinsic component of membrane"/>
    <property type="evidence" value="ECO:0007669"/>
    <property type="project" value="InterPro"/>
</dbReference>
<dbReference type="PANTHER" id="PTHR31407">
    <property type="match status" value="1"/>
</dbReference>
<evidence type="ECO:0000313" key="3">
    <source>
        <dbReference type="Proteomes" id="UP001141806"/>
    </source>
</evidence>
<dbReference type="SUPFAM" id="SSF55724">
    <property type="entry name" value="Mog1p/PsbP-like"/>
    <property type="match status" value="1"/>
</dbReference>
<keyword evidence="3" id="KW-1185">Reference proteome</keyword>
<dbReference type="Proteomes" id="UP001141806">
    <property type="component" value="Unassembled WGS sequence"/>
</dbReference>
<dbReference type="Pfam" id="PF01789">
    <property type="entry name" value="PsbP"/>
    <property type="match status" value="1"/>
</dbReference>
<dbReference type="InterPro" id="IPR016123">
    <property type="entry name" value="Mog1/PsbP_a/b/a-sand"/>
</dbReference>
<dbReference type="InterPro" id="IPR002683">
    <property type="entry name" value="PsbP_C"/>
</dbReference>
<dbReference type="EMBL" id="JAMYWD010000005">
    <property type="protein sequence ID" value="KAJ4971094.1"/>
    <property type="molecule type" value="Genomic_DNA"/>
</dbReference>
<accession>A0A9Q0KIZ6</accession>
<dbReference type="GO" id="GO:0015979">
    <property type="term" value="P:photosynthesis"/>
    <property type="evidence" value="ECO:0007669"/>
    <property type="project" value="InterPro"/>
</dbReference>
<sequence length="239" mass="26886">MAASVSSLLSLRCASTFPQQLAAPNSTVLSSSTASRPSIVNAYACTGTDGMFNEEGYFKRRPILLGIGALATTLNPASFGSAEEVPKNYEAFVDLSDGYSYYYPSDWREFDFRGHDSAFKDRYLQLQNVRVSFLPTDKSDIRELGPMDEVISNLVRHVYAAPSQRATIFDMQERNYNGKNYYSFEYELTSPNFSRTAFATIAIGNGKYYTLIVGANERRWKRVRNKLKVVADSFKVLDI</sequence>
<dbReference type="OrthoDB" id="1575572at2759"/>
<dbReference type="GO" id="GO:0009654">
    <property type="term" value="C:photosystem II oxygen evolving complex"/>
    <property type="evidence" value="ECO:0007669"/>
    <property type="project" value="InterPro"/>
</dbReference>
<organism evidence="2 3">
    <name type="scientific">Protea cynaroides</name>
    <dbReference type="NCBI Taxonomy" id="273540"/>
    <lineage>
        <taxon>Eukaryota</taxon>
        <taxon>Viridiplantae</taxon>
        <taxon>Streptophyta</taxon>
        <taxon>Embryophyta</taxon>
        <taxon>Tracheophyta</taxon>
        <taxon>Spermatophyta</taxon>
        <taxon>Magnoliopsida</taxon>
        <taxon>Proteales</taxon>
        <taxon>Proteaceae</taxon>
        <taxon>Protea</taxon>
    </lineage>
</organism>
<dbReference type="Gene3D" id="3.40.1000.10">
    <property type="entry name" value="Mog1/PsbP, alpha/beta/alpha sandwich"/>
    <property type="match status" value="1"/>
</dbReference>
<dbReference type="GO" id="GO:0005509">
    <property type="term" value="F:calcium ion binding"/>
    <property type="evidence" value="ECO:0007669"/>
    <property type="project" value="InterPro"/>
</dbReference>
<dbReference type="AlphaFoldDB" id="A0A9Q0KIZ6"/>
<protein>
    <recommendedName>
        <fullName evidence="1">PsbP C-terminal domain-containing protein</fullName>
    </recommendedName>
</protein>
<proteinExistence type="predicted"/>
<evidence type="ECO:0000259" key="1">
    <source>
        <dbReference type="Pfam" id="PF01789"/>
    </source>
</evidence>
<feature type="domain" description="PsbP C-terminal" evidence="1">
    <location>
        <begin position="88"/>
        <end position="236"/>
    </location>
</feature>
<name>A0A9Q0KIZ6_9MAGN</name>
<evidence type="ECO:0000313" key="2">
    <source>
        <dbReference type="EMBL" id="KAJ4971094.1"/>
    </source>
</evidence>
<dbReference type="PANTHER" id="PTHR31407:SF10">
    <property type="entry name" value="PHOTOSYNTHETIC NDH SUBUNIT OF LUMENAL LOCATION 1, CHLOROPLASTIC"/>
    <property type="match status" value="1"/>
</dbReference>
<dbReference type="NCBIfam" id="NF040946">
    <property type="entry name" value="PSII_PsbP"/>
    <property type="match status" value="1"/>
</dbReference>
<reference evidence="2" key="1">
    <citation type="journal article" date="2023" name="Plant J.">
        <title>The genome of the king protea, Protea cynaroides.</title>
        <authorList>
            <person name="Chang J."/>
            <person name="Duong T.A."/>
            <person name="Schoeman C."/>
            <person name="Ma X."/>
            <person name="Roodt D."/>
            <person name="Barker N."/>
            <person name="Li Z."/>
            <person name="Van de Peer Y."/>
            <person name="Mizrachi E."/>
        </authorList>
    </citation>
    <scope>NUCLEOTIDE SEQUENCE</scope>
    <source>
        <tissue evidence="2">Young leaves</tissue>
    </source>
</reference>
<gene>
    <name evidence="2" type="ORF">NE237_004193</name>
</gene>
<comment type="caution">
    <text evidence="2">The sequence shown here is derived from an EMBL/GenBank/DDBJ whole genome shotgun (WGS) entry which is preliminary data.</text>
</comment>